<reference evidence="13 14" key="1">
    <citation type="journal article" date="2019" name="Philos. Trans. R. Soc. Lond., B, Biol. Sci.">
        <title>Ant behaviour and brain gene expression of defending hosts depend on the ecological success of the intruding social parasite.</title>
        <authorList>
            <person name="Kaur R."/>
            <person name="Stoldt M."/>
            <person name="Jongepier E."/>
            <person name="Feldmeyer B."/>
            <person name="Menzel F."/>
            <person name="Bornberg-Bauer E."/>
            <person name="Foitzik S."/>
        </authorList>
    </citation>
    <scope>NUCLEOTIDE SEQUENCE [LARGE SCALE GENOMIC DNA]</scope>
    <source>
        <tissue evidence="13">Whole body</tissue>
    </source>
</reference>
<keyword evidence="8 12" id="KW-1133">Transmembrane helix</keyword>
<dbReference type="EMBL" id="QBLH01003666">
    <property type="protein sequence ID" value="TGZ36888.1"/>
    <property type="molecule type" value="Genomic_DNA"/>
</dbReference>
<accession>A0A4S2JR34</accession>
<dbReference type="Proteomes" id="UP000310200">
    <property type="component" value="Unassembled WGS sequence"/>
</dbReference>
<evidence type="ECO:0000256" key="1">
    <source>
        <dbReference type="ARBA" id="ARBA00004141"/>
    </source>
</evidence>
<comment type="caution">
    <text evidence="13">The sequence shown here is derived from an EMBL/GenBank/DDBJ whole genome shotgun (WGS) entry which is preliminary data.</text>
</comment>
<dbReference type="Pfam" id="PF06624">
    <property type="entry name" value="RAMP4"/>
    <property type="match status" value="1"/>
</dbReference>
<comment type="subunit">
    <text evidence="11">Interacts with SEC61B, SEC61A1 and the SEC61 complex. Interacts with CANX.</text>
</comment>
<evidence type="ECO:0000256" key="5">
    <source>
        <dbReference type="ARBA" id="ARBA00022692"/>
    </source>
</evidence>
<dbReference type="PANTHER" id="PTHR10766:SF41">
    <property type="entry name" value="TRANSMEMBRANE 9 SUPERFAMILY MEMBER 3"/>
    <property type="match status" value="1"/>
</dbReference>
<feature type="transmembrane region" description="Helical" evidence="12">
    <location>
        <begin position="573"/>
        <end position="592"/>
    </location>
</feature>
<keyword evidence="14" id="KW-1185">Reference proteome</keyword>
<comment type="similarity">
    <text evidence="3 12">Belongs to the nonaspanin (TM9SF) (TC 9.A.2) family.</text>
</comment>
<feature type="transmembrane region" description="Helical" evidence="12">
    <location>
        <begin position="342"/>
        <end position="367"/>
    </location>
</feature>
<keyword evidence="6" id="KW-0732">Signal</keyword>
<feature type="transmembrane region" description="Helical" evidence="12">
    <location>
        <begin position="379"/>
        <end position="402"/>
    </location>
</feature>
<feature type="transmembrane region" description="Helical" evidence="12">
    <location>
        <begin position="444"/>
        <end position="466"/>
    </location>
</feature>
<comment type="subcellular location">
    <subcellularLocation>
        <location evidence="2">Endoplasmic reticulum membrane</location>
        <topology evidence="2">Single-pass membrane protein</topology>
    </subcellularLocation>
    <subcellularLocation>
        <location evidence="1">Membrane</location>
        <topology evidence="1">Multi-pass membrane protein</topology>
    </subcellularLocation>
</comment>
<evidence type="ECO:0000256" key="2">
    <source>
        <dbReference type="ARBA" id="ARBA00004389"/>
    </source>
</evidence>
<keyword evidence="9 12" id="KW-0472">Membrane</keyword>
<name>A0A4S2JR34_9HYME</name>
<evidence type="ECO:0000256" key="6">
    <source>
        <dbReference type="ARBA" id="ARBA00022729"/>
    </source>
</evidence>
<dbReference type="InterPro" id="IPR010580">
    <property type="entry name" value="ER_stress-assoc"/>
</dbReference>
<evidence type="ECO:0000256" key="4">
    <source>
        <dbReference type="ARBA" id="ARBA00005500"/>
    </source>
</evidence>
<evidence type="ECO:0000256" key="11">
    <source>
        <dbReference type="ARBA" id="ARBA00038831"/>
    </source>
</evidence>
<evidence type="ECO:0000313" key="13">
    <source>
        <dbReference type="EMBL" id="TGZ36888.1"/>
    </source>
</evidence>
<comment type="similarity">
    <text evidence="4">Belongs to the RAMP4 family.</text>
</comment>
<dbReference type="PANTHER" id="PTHR10766">
    <property type="entry name" value="TRANSMEMBRANE 9 SUPERFAMILY PROTEIN"/>
    <property type="match status" value="1"/>
</dbReference>
<dbReference type="STRING" id="300112.A0A4S2JR34"/>
<organism evidence="13 14">
    <name type="scientific">Temnothorax longispinosus</name>
    <dbReference type="NCBI Taxonomy" id="300112"/>
    <lineage>
        <taxon>Eukaryota</taxon>
        <taxon>Metazoa</taxon>
        <taxon>Ecdysozoa</taxon>
        <taxon>Arthropoda</taxon>
        <taxon>Hexapoda</taxon>
        <taxon>Insecta</taxon>
        <taxon>Pterygota</taxon>
        <taxon>Neoptera</taxon>
        <taxon>Endopterygota</taxon>
        <taxon>Hymenoptera</taxon>
        <taxon>Apocrita</taxon>
        <taxon>Aculeata</taxon>
        <taxon>Formicoidea</taxon>
        <taxon>Formicidae</taxon>
        <taxon>Myrmicinae</taxon>
        <taxon>Temnothorax</taxon>
    </lineage>
</organism>
<evidence type="ECO:0000256" key="10">
    <source>
        <dbReference type="ARBA" id="ARBA00037157"/>
    </source>
</evidence>
<proteinExistence type="inferred from homology"/>
<evidence type="ECO:0000313" key="14">
    <source>
        <dbReference type="Proteomes" id="UP000310200"/>
    </source>
</evidence>
<evidence type="ECO:0000256" key="12">
    <source>
        <dbReference type="RuleBase" id="RU363079"/>
    </source>
</evidence>
<feature type="transmembrane region" description="Helical" evidence="12">
    <location>
        <begin position="501"/>
        <end position="523"/>
    </location>
</feature>
<evidence type="ECO:0000256" key="7">
    <source>
        <dbReference type="ARBA" id="ARBA00022824"/>
    </source>
</evidence>
<evidence type="ECO:0000256" key="8">
    <source>
        <dbReference type="ARBA" id="ARBA00022989"/>
    </source>
</evidence>
<dbReference type="GO" id="GO:0005789">
    <property type="term" value="C:endoplasmic reticulum membrane"/>
    <property type="evidence" value="ECO:0007669"/>
    <property type="project" value="UniProtKB-SubCell"/>
</dbReference>
<comment type="function">
    <text evidence="10">Interacts with target proteins during their translocation into the lumen of the endoplasmic reticulum. Protects unfolded target proteins against degradation during ER stress. May facilitate glycosylation of target proteins after termination of ER stress. May modulate the use of N-glycosylation sites on target proteins.</text>
</comment>
<feature type="transmembrane region" description="Helical" evidence="12">
    <location>
        <begin position="277"/>
        <end position="299"/>
    </location>
</feature>
<keyword evidence="5 12" id="KW-0812">Transmembrane</keyword>
<evidence type="ECO:0000256" key="3">
    <source>
        <dbReference type="ARBA" id="ARBA00005227"/>
    </source>
</evidence>
<dbReference type="GO" id="GO:0072657">
    <property type="term" value="P:protein localization to membrane"/>
    <property type="evidence" value="ECO:0007669"/>
    <property type="project" value="TreeGrafter"/>
</dbReference>
<protein>
    <recommendedName>
        <fullName evidence="12">Transmembrane 9 superfamily member</fullName>
    </recommendedName>
</protein>
<dbReference type="AlphaFoldDB" id="A0A4S2JR34"/>
<keyword evidence="7" id="KW-0256">Endoplasmic reticulum</keyword>
<feature type="transmembrane region" description="Helical" evidence="12">
    <location>
        <begin position="414"/>
        <end position="438"/>
    </location>
</feature>
<dbReference type="Pfam" id="PF02990">
    <property type="entry name" value="EMP70"/>
    <property type="match status" value="1"/>
</dbReference>
<sequence>MELCTLPAGPDGLARPNELGGAPTFVSSLATGIRKPACHPSWLRITSMLLVAMCRNTVNRLTVYDSWWPVPGEILEERTNMLRRGRQLLCLLALGLLAPAARADEHNHVYEDGDEVVLWMSTVGPYHNRQETYSYYSLPFCTGTKNVINHYHETLAEALQGIELKFSGLDIEFKEDISKTEYCQISLNEESQKAFAYAIKNQYWYQMYIDDLPIWGVVGEMENNDGVAVSDSYYIWAHKKFDIGYNGKQIVDVNLTSDNRVKLVQGARIPFSYEIHWFSIFNSFMMVIFLVGLVSMILMRTLRKDYARYSRDEEMDDMERDLGDEYGWKQVHGDVFRPASHAMLFSALIGAGYQVTVVVLSVIIFAILGELYTERGSMLSTAIFVYAVTSPINGYTGGGLYARMGGRVWIKQMIISAFMLPLMVCGTAFFINFIAMYYHASRAIPFGSMVAVTCICIFVILPLTLVGTILGRNLAGTPDAPCRVNAVPRPIPEKKWFMEPLVIIMLGGILPFGSIFIEMYFVFTSFWAYKIYYVYGFMLLVFVILMIVTVCVTIVCTYFLLNAEDYRWQWTSFLAAASTAGYVYIYSFYYFFFKTKGSTLVRAHLSSLLPRALAEGIVRTWTMAPKQRMRIANEKATKNITLRGNVPKSTKAQEEGSPVGPWLLALFLFVVCGSGGLAEPDEGQIKPMARSKTSHEIRLNSLKTMGGTKPKGLSIRSTSDMNISSISSAKKSMHGKEQDCSKLKVTQVDYHGLPISPGKQTPVKKLFAQSPKLKEFVLKEATNKSTKKQLNDGVFKKPLLLKKNIRRTPKSETLAHWCDPQHDFDYGYIEAVEKEFKDLLSKEKENIKPCEKNVLASDSENVLLLDIPKLGVDKSPIEELLSPDLAEVSDISDNENL</sequence>
<gene>
    <name evidence="13" type="ORF">DBV15_06185</name>
</gene>
<dbReference type="InterPro" id="IPR004240">
    <property type="entry name" value="EMP70"/>
</dbReference>
<feature type="transmembrane region" description="Helical" evidence="12">
    <location>
        <begin position="535"/>
        <end position="561"/>
    </location>
</feature>
<evidence type="ECO:0000256" key="9">
    <source>
        <dbReference type="ARBA" id="ARBA00023136"/>
    </source>
</evidence>